<accession>A0AAV3Z3M6</accession>
<organism evidence="1 2">
    <name type="scientific">Plakobranchus ocellatus</name>
    <dbReference type="NCBI Taxonomy" id="259542"/>
    <lineage>
        <taxon>Eukaryota</taxon>
        <taxon>Metazoa</taxon>
        <taxon>Spiralia</taxon>
        <taxon>Lophotrochozoa</taxon>
        <taxon>Mollusca</taxon>
        <taxon>Gastropoda</taxon>
        <taxon>Heterobranchia</taxon>
        <taxon>Euthyneura</taxon>
        <taxon>Panpulmonata</taxon>
        <taxon>Sacoglossa</taxon>
        <taxon>Placobranchoidea</taxon>
        <taxon>Plakobranchidae</taxon>
        <taxon>Plakobranchus</taxon>
    </lineage>
</organism>
<evidence type="ECO:0000313" key="2">
    <source>
        <dbReference type="Proteomes" id="UP000735302"/>
    </source>
</evidence>
<protein>
    <submittedName>
        <fullName evidence="1">Uncharacterized protein</fullName>
    </submittedName>
</protein>
<reference evidence="1 2" key="1">
    <citation type="journal article" date="2021" name="Elife">
        <title>Chloroplast acquisition without the gene transfer in kleptoplastic sea slugs, Plakobranchus ocellatus.</title>
        <authorList>
            <person name="Maeda T."/>
            <person name="Takahashi S."/>
            <person name="Yoshida T."/>
            <person name="Shimamura S."/>
            <person name="Takaki Y."/>
            <person name="Nagai Y."/>
            <person name="Toyoda A."/>
            <person name="Suzuki Y."/>
            <person name="Arimoto A."/>
            <person name="Ishii H."/>
            <person name="Satoh N."/>
            <person name="Nishiyama T."/>
            <person name="Hasebe M."/>
            <person name="Maruyama T."/>
            <person name="Minagawa J."/>
            <person name="Obokata J."/>
            <person name="Shigenobu S."/>
        </authorList>
    </citation>
    <scope>NUCLEOTIDE SEQUENCE [LARGE SCALE GENOMIC DNA]</scope>
</reference>
<gene>
    <name evidence="1" type="ORF">PoB_001626500</name>
</gene>
<evidence type="ECO:0000313" key="1">
    <source>
        <dbReference type="EMBL" id="GFN89759.1"/>
    </source>
</evidence>
<keyword evidence="2" id="KW-1185">Reference proteome</keyword>
<comment type="caution">
    <text evidence="1">The sequence shown here is derived from an EMBL/GenBank/DDBJ whole genome shotgun (WGS) entry which is preliminary data.</text>
</comment>
<dbReference type="Proteomes" id="UP000735302">
    <property type="component" value="Unassembled WGS sequence"/>
</dbReference>
<dbReference type="AlphaFoldDB" id="A0AAV3Z3M6"/>
<proteinExistence type="predicted"/>
<name>A0AAV3Z3M6_9GAST</name>
<sequence length="94" mass="10840">MPGRRRRGSNLRQRDPCRSQGGFAIHCATAAPSLTYQFRRDAMTQWVNYGKWASAAQWTANLQGPFCHRFKPRRWRPGLTEGLNALDHLVADWL</sequence>
<dbReference type="EMBL" id="BLXT01001947">
    <property type="protein sequence ID" value="GFN89759.1"/>
    <property type="molecule type" value="Genomic_DNA"/>
</dbReference>